<dbReference type="Pfam" id="PF07883">
    <property type="entry name" value="Cupin_2"/>
    <property type="match status" value="1"/>
</dbReference>
<dbReference type="InterPro" id="IPR014710">
    <property type="entry name" value="RmlC-like_jellyroll"/>
</dbReference>
<dbReference type="SUPFAM" id="SSF51182">
    <property type="entry name" value="RmlC-like cupins"/>
    <property type="match status" value="1"/>
</dbReference>
<proteinExistence type="predicted"/>
<gene>
    <name evidence="3" type="ORF">AVDCRST_MAG19-3414</name>
</gene>
<feature type="compositionally biased region" description="Polar residues" evidence="1">
    <location>
        <begin position="8"/>
        <end position="18"/>
    </location>
</feature>
<evidence type="ECO:0000259" key="2">
    <source>
        <dbReference type="Pfam" id="PF07883"/>
    </source>
</evidence>
<dbReference type="PANTHER" id="PTHR40112">
    <property type="entry name" value="H2HPP ISOMERASE"/>
    <property type="match status" value="1"/>
</dbReference>
<dbReference type="InterPro" id="IPR052535">
    <property type="entry name" value="Bacilysin_H2HPP_isomerase"/>
</dbReference>
<dbReference type="Gene3D" id="2.60.120.10">
    <property type="entry name" value="Jelly Rolls"/>
    <property type="match status" value="1"/>
</dbReference>
<feature type="compositionally biased region" description="Basic and acidic residues" evidence="1">
    <location>
        <begin position="30"/>
        <end position="41"/>
    </location>
</feature>
<evidence type="ECO:0000256" key="1">
    <source>
        <dbReference type="SAM" id="MobiDB-lite"/>
    </source>
</evidence>
<dbReference type="CDD" id="cd02238">
    <property type="entry name" value="cupin_KdgF"/>
    <property type="match status" value="1"/>
</dbReference>
<evidence type="ECO:0000313" key="3">
    <source>
        <dbReference type="EMBL" id="CAA9576428.1"/>
    </source>
</evidence>
<protein>
    <recommendedName>
        <fullName evidence="2">Cupin type-2 domain-containing protein</fullName>
    </recommendedName>
</protein>
<organism evidence="3">
    <name type="scientific">uncultured Thermomicrobiales bacterium</name>
    <dbReference type="NCBI Taxonomy" id="1645740"/>
    <lineage>
        <taxon>Bacteria</taxon>
        <taxon>Pseudomonadati</taxon>
        <taxon>Thermomicrobiota</taxon>
        <taxon>Thermomicrobia</taxon>
        <taxon>Thermomicrobiales</taxon>
        <taxon>environmental samples</taxon>
    </lineage>
</organism>
<dbReference type="AlphaFoldDB" id="A0A6J4VDR0"/>
<name>A0A6J4VDR0_9BACT</name>
<dbReference type="EMBL" id="CADCWL010000189">
    <property type="protein sequence ID" value="CAA9576428.1"/>
    <property type="molecule type" value="Genomic_DNA"/>
</dbReference>
<dbReference type="PANTHER" id="PTHR40112:SF1">
    <property type="entry name" value="H2HPP ISOMERASE"/>
    <property type="match status" value="1"/>
</dbReference>
<feature type="domain" description="Cupin type-2" evidence="2">
    <location>
        <begin position="68"/>
        <end position="134"/>
    </location>
</feature>
<dbReference type="InterPro" id="IPR013096">
    <property type="entry name" value="Cupin_2"/>
</dbReference>
<sequence length="146" mass="16034">MSVDNDGQRATTDETGATSPFARQVSEPSPEERAFQPTWARKDELPRFSPIAGLFMQSVTGGKLMANWVTIAPHQTVPRHQHPHEQLGVMLEGAMELTIGDETRLLRPGDAYTIPPNLPHGAATREDGCVVLDVFTPPREDYLAST</sequence>
<accession>A0A6J4VDR0</accession>
<dbReference type="InterPro" id="IPR011051">
    <property type="entry name" value="RmlC_Cupin_sf"/>
</dbReference>
<feature type="region of interest" description="Disordered" evidence="1">
    <location>
        <begin position="1"/>
        <end position="41"/>
    </location>
</feature>
<reference evidence="3" key="1">
    <citation type="submission" date="2020-02" db="EMBL/GenBank/DDBJ databases">
        <authorList>
            <person name="Meier V. D."/>
        </authorList>
    </citation>
    <scope>NUCLEOTIDE SEQUENCE</scope>
    <source>
        <strain evidence="3">AVDCRST_MAG19</strain>
    </source>
</reference>